<keyword evidence="2" id="KW-1185">Reference proteome</keyword>
<dbReference type="EMBL" id="MU853332">
    <property type="protein sequence ID" value="KAK4117811.1"/>
    <property type="molecule type" value="Genomic_DNA"/>
</dbReference>
<organism evidence="1 2">
    <name type="scientific">Canariomyces notabilis</name>
    <dbReference type="NCBI Taxonomy" id="2074819"/>
    <lineage>
        <taxon>Eukaryota</taxon>
        <taxon>Fungi</taxon>
        <taxon>Dikarya</taxon>
        <taxon>Ascomycota</taxon>
        <taxon>Pezizomycotina</taxon>
        <taxon>Sordariomycetes</taxon>
        <taxon>Sordariomycetidae</taxon>
        <taxon>Sordariales</taxon>
        <taxon>Chaetomiaceae</taxon>
        <taxon>Canariomyces</taxon>
    </lineage>
</organism>
<reference evidence="1" key="1">
    <citation type="journal article" date="2023" name="Mol. Phylogenet. Evol.">
        <title>Genome-scale phylogeny and comparative genomics of the fungal order Sordariales.</title>
        <authorList>
            <person name="Hensen N."/>
            <person name="Bonometti L."/>
            <person name="Westerberg I."/>
            <person name="Brannstrom I.O."/>
            <person name="Guillou S."/>
            <person name="Cros-Aarteil S."/>
            <person name="Calhoun S."/>
            <person name="Haridas S."/>
            <person name="Kuo A."/>
            <person name="Mondo S."/>
            <person name="Pangilinan J."/>
            <person name="Riley R."/>
            <person name="LaButti K."/>
            <person name="Andreopoulos B."/>
            <person name="Lipzen A."/>
            <person name="Chen C."/>
            <person name="Yan M."/>
            <person name="Daum C."/>
            <person name="Ng V."/>
            <person name="Clum A."/>
            <person name="Steindorff A."/>
            <person name="Ohm R.A."/>
            <person name="Martin F."/>
            <person name="Silar P."/>
            <person name="Natvig D.O."/>
            <person name="Lalanne C."/>
            <person name="Gautier V."/>
            <person name="Ament-Velasquez S.L."/>
            <person name="Kruys A."/>
            <person name="Hutchinson M.I."/>
            <person name="Powell A.J."/>
            <person name="Barry K."/>
            <person name="Miller A.N."/>
            <person name="Grigoriev I.V."/>
            <person name="Debuchy R."/>
            <person name="Gladieux P."/>
            <person name="Hiltunen Thoren M."/>
            <person name="Johannesson H."/>
        </authorList>
    </citation>
    <scope>NUCLEOTIDE SEQUENCE</scope>
    <source>
        <strain evidence="1">CBS 508.74</strain>
    </source>
</reference>
<evidence type="ECO:0000313" key="1">
    <source>
        <dbReference type="EMBL" id="KAK4117811.1"/>
    </source>
</evidence>
<dbReference type="GeneID" id="89934485"/>
<dbReference type="AlphaFoldDB" id="A0AAN6TPJ8"/>
<gene>
    <name evidence="1" type="ORF">N656DRAFT_62889</name>
</gene>
<accession>A0AAN6TPJ8</accession>
<sequence>MSNSTGIVKSAAPWALQDCLKDEFRRIVEWAFGRRGMPSLQLIAFGDFAHGRSGYGPHNIFIVRYKEDLGWGFVGRPYRVHGARDKGHEHEWAHIVRPHWAFLEACPVAPLMGTLQSAVRHFF</sequence>
<name>A0AAN6TPJ8_9PEZI</name>
<dbReference type="Proteomes" id="UP001302812">
    <property type="component" value="Unassembled WGS sequence"/>
</dbReference>
<evidence type="ECO:0000313" key="2">
    <source>
        <dbReference type="Proteomes" id="UP001302812"/>
    </source>
</evidence>
<protein>
    <submittedName>
        <fullName evidence="1">Uncharacterized protein</fullName>
    </submittedName>
</protein>
<dbReference type="RefSeq" id="XP_064675381.1">
    <property type="nucleotide sequence ID" value="XM_064810360.1"/>
</dbReference>
<comment type="caution">
    <text evidence="1">The sequence shown here is derived from an EMBL/GenBank/DDBJ whole genome shotgun (WGS) entry which is preliminary data.</text>
</comment>
<reference evidence="1" key="2">
    <citation type="submission" date="2023-05" db="EMBL/GenBank/DDBJ databases">
        <authorList>
            <consortium name="Lawrence Berkeley National Laboratory"/>
            <person name="Steindorff A."/>
            <person name="Hensen N."/>
            <person name="Bonometti L."/>
            <person name="Westerberg I."/>
            <person name="Brannstrom I.O."/>
            <person name="Guillou S."/>
            <person name="Cros-Aarteil S."/>
            <person name="Calhoun S."/>
            <person name="Haridas S."/>
            <person name="Kuo A."/>
            <person name="Mondo S."/>
            <person name="Pangilinan J."/>
            <person name="Riley R."/>
            <person name="Labutti K."/>
            <person name="Andreopoulos B."/>
            <person name="Lipzen A."/>
            <person name="Chen C."/>
            <person name="Yanf M."/>
            <person name="Daum C."/>
            <person name="Ng V."/>
            <person name="Clum A."/>
            <person name="Ohm R."/>
            <person name="Martin F."/>
            <person name="Silar P."/>
            <person name="Natvig D."/>
            <person name="Lalanne C."/>
            <person name="Gautier V."/>
            <person name="Ament-Velasquez S.L."/>
            <person name="Kruys A."/>
            <person name="Hutchinson M.I."/>
            <person name="Powell A.J."/>
            <person name="Barry K."/>
            <person name="Miller A.N."/>
            <person name="Grigoriev I.V."/>
            <person name="Debuchy R."/>
            <person name="Gladieux P."/>
            <person name="Thoren M.H."/>
            <person name="Johannesson H."/>
        </authorList>
    </citation>
    <scope>NUCLEOTIDE SEQUENCE</scope>
    <source>
        <strain evidence="1">CBS 508.74</strain>
    </source>
</reference>
<proteinExistence type="predicted"/>